<keyword evidence="3" id="KW-1185">Reference proteome</keyword>
<organism evidence="2 3">
    <name type="scientific">Actinocrinis puniceicyclus</name>
    <dbReference type="NCBI Taxonomy" id="977794"/>
    <lineage>
        <taxon>Bacteria</taxon>
        <taxon>Bacillati</taxon>
        <taxon>Actinomycetota</taxon>
        <taxon>Actinomycetes</taxon>
        <taxon>Catenulisporales</taxon>
        <taxon>Actinospicaceae</taxon>
        <taxon>Actinocrinis</taxon>
    </lineage>
</organism>
<feature type="transmembrane region" description="Helical" evidence="1">
    <location>
        <begin position="6"/>
        <end position="23"/>
    </location>
</feature>
<keyword evidence="1" id="KW-0472">Membrane</keyword>
<accession>A0A8J8BF33</accession>
<dbReference type="Proteomes" id="UP000677913">
    <property type="component" value="Unassembled WGS sequence"/>
</dbReference>
<protein>
    <recommendedName>
        <fullName evidence="4">Secreted protein</fullName>
    </recommendedName>
</protein>
<evidence type="ECO:0000313" key="3">
    <source>
        <dbReference type="Proteomes" id="UP000677913"/>
    </source>
</evidence>
<evidence type="ECO:0000313" key="2">
    <source>
        <dbReference type="EMBL" id="MBS2967028.1"/>
    </source>
</evidence>
<comment type="caution">
    <text evidence="2">The sequence shown here is derived from an EMBL/GenBank/DDBJ whole genome shotgun (WGS) entry which is preliminary data.</text>
</comment>
<name>A0A8J8BF33_9ACTN</name>
<keyword evidence="1" id="KW-0812">Transmembrane</keyword>
<dbReference type="RefSeq" id="WP_211472664.1">
    <property type="nucleotide sequence ID" value="NZ_JAGSXH010000267.1"/>
</dbReference>
<feature type="non-terminal residue" evidence="2">
    <location>
        <position position="168"/>
    </location>
</feature>
<proteinExistence type="predicted"/>
<gene>
    <name evidence="2" type="ORF">KGA66_28605</name>
</gene>
<dbReference type="AlphaFoldDB" id="A0A8J8BF33"/>
<dbReference type="EMBL" id="JAGSXH010000267">
    <property type="protein sequence ID" value="MBS2967028.1"/>
    <property type="molecule type" value="Genomic_DNA"/>
</dbReference>
<evidence type="ECO:0000256" key="1">
    <source>
        <dbReference type="SAM" id="Phobius"/>
    </source>
</evidence>
<keyword evidence="1" id="KW-1133">Transmembrane helix</keyword>
<evidence type="ECO:0008006" key="4">
    <source>
        <dbReference type="Google" id="ProtNLM"/>
    </source>
</evidence>
<sequence length="168" mass="18099">MSGTVILAVVLAVIVVIGAAALIKRAGDRNTGGDLRRRFGPEYDRVAARHGDRAAAEQELAERVREHDALQLRPLTADDRERYTRQWTGVEERFVEDPRGAAAQADQVIGGLLTAIGYPPADRDKQLELASVDHARALEDYRQAHDLTRRALGTANGAGTAAASPAPV</sequence>
<reference evidence="2" key="1">
    <citation type="submission" date="2021-04" db="EMBL/GenBank/DDBJ databases">
        <title>Genome based classification of Actinospica acidithermotolerans sp. nov., an actinobacterium isolated from an Indonesian hot spring.</title>
        <authorList>
            <person name="Kusuma A.B."/>
            <person name="Putra K.E."/>
            <person name="Nafisah S."/>
            <person name="Loh J."/>
            <person name="Nouioui I."/>
            <person name="Goodfellow M."/>
        </authorList>
    </citation>
    <scope>NUCLEOTIDE SEQUENCE</scope>
    <source>
        <strain evidence="2">DSM 45618</strain>
    </source>
</reference>